<dbReference type="Pfam" id="PF05651">
    <property type="entry name" value="Diacid_rec"/>
    <property type="match status" value="1"/>
</dbReference>
<gene>
    <name evidence="5" type="ORF">FYJ74_03810</name>
</gene>
<feature type="domain" description="CdaR GGDEF-like" evidence="4">
    <location>
        <begin position="154"/>
        <end position="299"/>
    </location>
</feature>
<feature type="domain" description="PucR C-terminal helix-turn-helix" evidence="3">
    <location>
        <begin position="352"/>
        <end position="407"/>
    </location>
</feature>
<sequence length="422" mass="47203">MYDQNSEGNVLLRKCAQEIAAAVASAINFDVIITDTEGVIVGSSNKDRLEQFHEASLPVVASGQNARTGERQAQQLRGTLPGVTAPIQSMNGQIAGTVAIAGDPEKVAPFATIVKRQIELLLRERELYAYSVNRESTLQNLVQDIGSFVPGVSNEALLLSRASEYGYDRTWHYIPIAVDLYQFGRFALQVREQMRRQSENAETRILNVKKAVLASIRKLFAEPRDLSAMLGNNRFVILFAAGGEKTEHENAMIDEAAARAQKILQAIEAFDLKAAIGIGSPALGISALAISYQEAWKALFLGKKFRQQPGVYNIADYRLEDVITTIDSPVRTRFVQAVTGAFRRYPDWEQMRETIREWCESGFSLVEAARRMHVHRNTLIYRLDKLNKESGLDLKDFRTCLNLYLALVMDRYVGPAVKEKDL</sequence>
<dbReference type="Pfam" id="PF13556">
    <property type="entry name" value="HTH_30"/>
    <property type="match status" value="1"/>
</dbReference>
<protein>
    <submittedName>
        <fullName evidence="5">Sugar diacid utilization regulator</fullName>
    </submittedName>
</protein>
<evidence type="ECO:0000313" key="5">
    <source>
        <dbReference type="EMBL" id="MST55167.1"/>
    </source>
</evidence>
<dbReference type="InterPro" id="IPR042070">
    <property type="entry name" value="PucR_C-HTH_sf"/>
</dbReference>
<feature type="domain" description="Putative sugar diacid recognition" evidence="2">
    <location>
        <begin position="13"/>
        <end position="144"/>
    </location>
</feature>
<dbReference type="PANTHER" id="PTHR33744">
    <property type="entry name" value="CARBOHYDRATE DIACID REGULATOR"/>
    <property type="match status" value="1"/>
</dbReference>
<reference evidence="5 6" key="1">
    <citation type="submission" date="2019-08" db="EMBL/GenBank/DDBJ databases">
        <title>In-depth cultivation of the pig gut microbiome towards novel bacterial diversity and tailored functional studies.</title>
        <authorList>
            <person name="Wylensek D."/>
            <person name="Hitch T.C.A."/>
            <person name="Clavel T."/>
        </authorList>
    </citation>
    <scope>NUCLEOTIDE SEQUENCE [LARGE SCALE GENOMIC DNA]</scope>
    <source>
        <strain evidence="5 6">SM-530-WT-4B</strain>
    </source>
</reference>
<dbReference type="Proteomes" id="UP000473699">
    <property type="component" value="Unassembled WGS sequence"/>
</dbReference>
<evidence type="ECO:0000259" key="4">
    <source>
        <dbReference type="Pfam" id="PF17853"/>
    </source>
</evidence>
<organism evidence="5 6">
    <name type="scientific">Pyramidobacter porci</name>
    <dbReference type="NCBI Taxonomy" id="2605789"/>
    <lineage>
        <taxon>Bacteria</taxon>
        <taxon>Thermotogati</taxon>
        <taxon>Synergistota</taxon>
        <taxon>Synergistia</taxon>
        <taxon>Synergistales</taxon>
        <taxon>Dethiosulfovibrionaceae</taxon>
        <taxon>Pyramidobacter</taxon>
    </lineage>
</organism>
<dbReference type="InterPro" id="IPR025736">
    <property type="entry name" value="PucR_C-HTH_dom"/>
</dbReference>
<dbReference type="InterPro" id="IPR041522">
    <property type="entry name" value="CdaR_GGDEF"/>
</dbReference>
<dbReference type="Gene3D" id="1.10.10.2840">
    <property type="entry name" value="PucR C-terminal helix-turn-helix domain"/>
    <property type="match status" value="1"/>
</dbReference>
<dbReference type="InterPro" id="IPR051448">
    <property type="entry name" value="CdaR-like_regulators"/>
</dbReference>
<evidence type="ECO:0000313" key="6">
    <source>
        <dbReference type="Proteomes" id="UP000473699"/>
    </source>
</evidence>
<dbReference type="EMBL" id="VUNH01000003">
    <property type="protein sequence ID" value="MST55167.1"/>
    <property type="molecule type" value="Genomic_DNA"/>
</dbReference>
<dbReference type="InterPro" id="IPR008599">
    <property type="entry name" value="Diacid_rec"/>
</dbReference>
<comment type="similarity">
    <text evidence="1">Belongs to the CdaR family.</text>
</comment>
<evidence type="ECO:0000256" key="1">
    <source>
        <dbReference type="ARBA" id="ARBA00006754"/>
    </source>
</evidence>
<dbReference type="Pfam" id="PF17853">
    <property type="entry name" value="GGDEF_2"/>
    <property type="match status" value="1"/>
</dbReference>
<dbReference type="AlphaFoldDB" id="A0A6L5YC91"/>
<dbReference type="PANTHER" id="PTHR33744:SF15">
    <property type="entry name" value="CARBOHYDRATE DIACID REGULATOR"/>
    <property type="match status" value="1"/>
</dbReference>
<evidence type="ECO:0000259" key="2">
    <source>
        <dbReference type="Pfam" id="PF05651"/>
    </source>
</evidence>
<accession>A0A6L5YC91</accession>
<keyword evidence="6" id="KW-1185">Reference proteome</keyword>
<proteinExistence type="inferred from homology"/>
<comment type="caution">
    <text evidence="5">The sequence shown here is derived from an EMBL/GenBank/DDBJ whole genome shotgun (WGS) entry which is preliminary data.</text>
</comment>
<name>A0A6L5YC91_9BACT</name>
<evidence type="ECO:0000259" key="3">
    <source>
        <dbReference type="Pfam" id="PF13556"/>
    </source>
</evidence>
<dbReference type="RefSeq" id="WP_154528273.1">
    <property type="nucleotide sequence ID" value="NZ_VUNH01000003.1"/>
</dbReference>